<dbReference type="Proteomes" id="UP000291236">
    <property type="component" value="Plasmid 79K"/>
</dbReference>
<protein>
    <recommendedName>
        <fullName evidence="3">HTH cro/C1-type domain-containing protein</fullName>
    </recommendedName>
</protein>
<reference evidence="1 2" key="1">
    <citation type="submission" date="2018-12" db="EMBL/GenBank/DDBJ databases">
        <title>Rubrispira sanarue gen. nov., sp., nov., a member of the order Silvanigrellales, isolated from a brackish lake in Hamamatsu Japan.</title>
        <authorList>
            <person name="Maejima Y."/>
            <person name="Iino T."/>
            <person name="Muraguchi Y."/>
            <person name="Fukuda K."/>
            <person name="Nojiri H."/>
            <person name="Ohkuma M."/>
            <person name="Moriuchi R."/>
            <person name="Dohra H."/>
            <person name="Kimbara K."/>
            <person name="Shintani M."/>
        </authorList>
    </citation>
    <scope>NUCLEOTIDE SEQUENCE [LARGE SCALE GENOMIC DNA]</scope>
    <source>
        <strain evidence="1 2">RF1110005</strain>
        <plasmid evidence="1 2">79K</plasmid>
    </source>
</reference>
<dbReference type="InterPro" id="IPR001387">
    <property type="entry name" value="Cro/C1-type_HTH"/>
</dbReference>
<gene>
    <name evidence="1" type="ORF">JCM31447_30960</name>
</gene>
<dbReference type="OrthoDB" id="9792157at2"/>
<sequence length="215" mass="25524">MEINDIGSRITYLRKLGRLTRIYIREKYNISQNTLRKWEENNLNIPEEKIDLICYLFNSEGVTVKKEWIKTGRGESPVFSANQENLKYILNESEDNRDDIIALEEMRLLMSANKYKLVNLLLDNDSMFPYYQKNSWIIGKKSSNNLDTIGRDCIVKMKDSNSLTFRRVGFSDKKKCFNLYILNTYDTKFSDPVYYDVEVDFIAPITWIRKIYEQK</sequence>
<dbReference type="EMBL" id="AP019369">
    <property type="protein sequence ID" value="BBH54622.1"/>
    <property type="molecule type" value="Genomic_DNA"/>
</dbReference>
<dbReference type="AlphaFoldDB" id="A0A4P2W0C8"/>
<dbReference type="InterPro" id="IPR010982">
    <property type="entry name" value="Lambda_DNA-bd_dom_sf"/>
</dbReference>
<keyword evidence="2" id="KW-1185">Reference proteome</keyword>
<dbReference type="KEGG" id="sbf:JCM31447_30960"/>
<dbReference type="SUPFAM" id="SSF47413">
    <property type="entry name" value="lambda repressor-like DNA-binding domains"/>
    <property type="match status" value="1"/>
</dbReference>
<evidence type="ECO:0008006" key="3">
    <source>
        <dbReference type="Google" id="ProtNLM"/>
    </source>
</evidence>
<organism evidence="1 2">
    <name type="scientific">Fluviispira sanaruensis</name>
    <dbReference type="NCBI Taxonomy" id="2493639"/>
    <lineage>
        <taxon>Bacteria</taxon>
        <taxon>Pseudomonadati</taxon>
        <taxon>Bdellovibrionota</taxon>
        <taxon>Oligoflexia</taxon>
        <taxon>Silvanigrellales</taxon>
        <taxon>Silvanigrellaceae</taxon>
        <taxon>Fluviispira</taxon>
    </lineage>
</organism>
<dbReference type="CDD" id="cd00093">
    <property type="entry name" value="HTH_XRE"/>
    <property type="match status" value="1"/>
</dbReference>
<evidence type="ECO:0000313" key="1">
    <source>
        <dbReference type="EMBL" id="BBH54622.1"/>
    </source>
</evidence>
<dbReference type="Gene3D" id="1.10.260.40">
    <property type="entry name" value="lambda repressor-like DNA-binding domains"/>
    <property type="match status" value="1"/>
</dbReference>
<name>A0A4P2W0C8_FLUSA</name>
<geneLocation type="plasmid" evidence="1 2">
    <name>79K</name>
</geneLocation>
<dbReference type="RefSeq" id="WP_130612984.1">
    <property type="nucleotide sequence ID" value="NZ_AP019369.1"/>
</dbReference>
<dbReference type="GO" id="GO:0003677">
    <property type="term" value="F:DNA binding"/>
    <property type="evidence" value="ECO:0007669"/>
    <property type="project" value="InterPro"/>
</dbReference>
<accession>A0A4P2W0C8</accession>
<evidence type="ECO:0000313" key="2">
    <source>
        <dbReference type="Proteomes" id="UP000291236"/>
    </source>
</evidence>
<keyword evidence="1" id="KW-0614">Plasmid</keyword>
<proteinExistence type="predicted"/>